<evidence type="ECO:0000259" key="1">
    <source>
        <dbReference type="Pfam" id="PF01636"/>
    </source>
</evidence>
<reference evidence="2" key="1">
    <citation type="submission" date="2021-05" db="EMBL/GenBank/DDBJ databases">
        <authorList>
            <person name="Khan N."/>
        </authorList>
    </citation>
    <scope>NUCLEOTIDE SEQUENCE</scope>
</reference>
<dbReference type="EMBL" id="CAJSTJ010000033">
    <property type="protein sequence ID" value="CAG7555013.1"/>
    <property type="molecule type" value="Genomic_DNA"/>
</dbReference>
<dbReference type="AlphaFoldDB" id="A0A8J2IRA7"/>
<name>A0A8J2IRA7_FUSEQ</name>
<dbReference type="PANTHER" id="PTHR21310:SF51">
    <property type="entry name" value="AMINOGLYCOSIDE PHOSPHOTRANSFERASE DOMAIN-CONTAINING PROTEIN"/>
    <property type="match status" value="1"/>
</dbReference>
<gene>
    <name evidence="2" type="ORF">FEQUK3_LOCUS724</name>
</gene>
<feature type="non-terminal residue" evidence="2">
    <location>
        <position position="1"/>
    </location>
</feature>
<accession>A0A8J2IRA7</accession>
<organism evidence="2 3">
    <name type="scientific">Fusarium equiseti</name>
    <name type="common">Fusarium scirpi</name>
    <dbReference type="NCBI Taxonomy" id="61235"/>
    <lineage>
        <taxon>Eukaryota</taxon>
        <taxon>Fungi</taxon>
        <taxon>Dikarya</taxon>
        <taxon>Ascomycota</taxon>
        <taxon>Pezizomycotina</taxon>
        <taxon>Sordariomycetes</taxon>
        <taxon>Hypocreomycetidae</taxon>
        <taxon>Hypocreales</taxon>
        <taxon>Nectriaceae</taxon>
        <taxon>Fusarium</taxon>
        <taxon>Fusarium incarnatum-equiseti species complex</taxon>
    </lineage>
</organism>
<dbReference type="Proteomes" id="UP000693738">
    <property type="component" value="Unassembled WGS sequence"/>
</dbReference>
<evidence type="ECO:0000313" key="2">
    <source>
        <dbReference type="EMBL" id="CAG7555013.1"/>
    </source>
</evidence>
<proteinExistence type="predicted"/>
<evidence type="ECO:0000313" key="3">
    <source>
        <dbReference type="Proteomes" id="UP000693738"/>
    </source>
</evidence>
<dbReference type="Pfam" id="PF01636">
    <property type="entry name" value="APH"/>
    <property type="match status" value="1"/>
</dbReference>
<dbReference type="InterPro" id="IPR051678">
    <property type="entry name" value="AGP_Transferase"/>
</dbReference>
<protein>
    <recommendedName>
        <fullName evidence="1">Aminoglycoside phosphotransferase domain-containing protein</fullName>
    </recommendedName>
</protein>
<dbReference type="PANTHER" id="PTHR21310">
    <property type="entry name" value="AMINOGLYCOSIDE PHOSPHOTRANSFERASE-RELATED-RELATED"/>
    <property type="match status" value="1"/>
</dbReference>
<sequence>NSLRALASRVARDVGISTENCFDNVAFVRRIFGSYNIVHILEVETTKLVIRVPASRWGAGMSKATADALESQVATMRLIRKKTKVPVPEVYSFDPTDNNEIKAPFICMEFVPGETVTNVWLENSQDETVRNQLRLKILTSLAETMAQLSSLSFDRIDGSQYGSVRVQAARTYVSTVEDLACHFEFEAEKSSWDRASNKMLEALVQSSPNLNSHSCFVLCPPDFDSQNILVDPDSGNIVGLIDWDLCHTMPPHMGYARYPGFITRDWDPLMYGYPVIKIEDSPETLQRFRQHYNNELGKSLLCEGNWEFTKNSHISEAVWNAALNSFIRKDILRKFIEVALEIEDKEALAVLYDLDGYYNPEDWNKLKGKLEQLVCGSSSLPGAA</sequence>
<dbReference type="InterPro" id="IPR002575">
    <property type="entry name" value="Aminoglycoside_PTrfase"/>
</dbReference>
<comment type="caution">
    <text evidence="2">The sequence shown here is derived from an EMBL/GenBank/DDBJ whole genome shotgun (WGS) entry which is preliminary data.</text>
</comment>
<feature type="domain" description="Aminoglycoside phosphotransferase" evidence="1">
    <location>
        <begin position="64"/>
        <end position="256"/>
    </location>
</feature>